<dbReference type="GO" id="GO:0008233">
    <property type="term" value="F:peptidase activity"/>
    <property type="evidence" value="ECO:0007669"/>
    <property type="project" value="UniProtKB-KW"/>
</dbReference>
<gene>
    <name evidence="6" type="ORF">ACFOJ9_31365</name>
</gene>
<evidence type="ECO:0000259" key="5">
    <source>
        <dbReference type="Pfam" id="PF04586"/>
    </source>
</evidence>
<feature type="region of interest" description="Disordered" evidence="4">
    <location>
        <begin position="174"/>
        <end position="212"/>
    </location>
</feature>
<protein>
    <submittedName>
        <fullName evidence="6">HK97 family phage prohead protease</fullName>
    </submittedName>
</protein>
<evidence type="ECO:0000256" key="4">
    <source>
        <dbReference type="SAM" id="MobiDB-lite"/>
    </source>
</evidence>
<feature type="domain" description="Prohead serine protease" evidence="5">
    <location>
        <begin position="13"/>
        <end position="167"/>
    </location>
</feature>
<evidence type="ECO:0000256" key="1">
    <source>
        <dbReference type="ARBA" id="ARBA00022612"/>
    </source>
</evidence>
<evidence type="ECO:0000313" key="6">
    <source>
        <dbReference type="EMBL" id="MFC3326216.1"/>
    </source>
</evidence>
<keyword evidence="1" id="KW-1188">Viral release from host cell</keyword>
<evidence type="ECO:0000256" key="2">
    <source>
        <dbReference type="ARBA" id="ARBA00022670"/>
    </source>
</evidence>
<dbReference type="EMBL" id="JBHRVD010000001">
    <property type="protein sequence ID" value="MFC3326216.1"/>
    <property type="molecule type" value="Genomic_DNA"/>
</dbReference>
<evidence type="ECO:0000256" key="3">
    <source>
        <dbReference type="ARBA" id="ARBA00022801"/>
    </source>
</evidence>
<comment type="caution">
    <text evidence="6">The sequence shown here is derived from an EMBL/GenBank/DDBJ whole genome shotgun (WGS) entry which is preliminary data.</text>
</comment>
<proteinExistence type="predicted"/>
<dbReference type="InterPro" id="IPR054613">
    <property type="entry name" value="Peptidase_S78_dom"/>
</dbReference>
<accession>A0ABV7MW70</accession>
<keyword evidence="3" id="KW-0378">Hydrolase</keyword>
<name>A0ABV7MW70_9HYPH</name>
<feature type="compositionally biased region" description="Basic and acidic residues" evidence="4">
    <location>
        <begin position="174"/>
        <end position="184"/>
    </location>
</feature>
<dbReference type="Proteomes" id="UP001595648">
    <property type="component" value="Unassembled WGS sequence"/>
</dbReference>
<dbReference type="InterPro" id="IPR006433">
    <property type="entry name" value="Prohead_protease"/>
</dbReference>
<feature type="compositionally biased region" description="Basic and acidic residues" evidence="4">
    <location>
        <begin position="192"/>
        <end position="204"/>
    </location>
</feature>
<dbReference type="GO" id="GO:0006508">
    <property type="term" value="P:proteolysis"/>
    <property type="evidence" value="ECO:0007669"/>
    <property type="project" value="UniProtKB-KW"/>
</dbReference>
<keyword evidence="7" id="KW-1185">Reference proteome</keyword>
<reference evidence="7" key="1">
    <citation type="journal article" date="2019" name="Int. J. Syst. Evol. Microbiol.">
        <title>The Global Catalogue of Microorganisms (GCM) 10K type strain sequencing project: providing services to taxonomists for standard genome sequencing and annotation.</title>
        <authorList>
            <consortium name="The Broad Institute Genomics Platform"/>
            <consortium name="The Broad Institute Genome Sequencing Center for Infectious Disease"/>
            <person name="Wu L."/>
            <person name="Ma J."/>
        </authorList>
    </citation>
    <scope>NUCLEOTIDE SEQUENCE [LARGE SCALE GENOMIC DNA]</scope>
    <source>
        <strain evidence="7">ICMP 19515</strain>
    </source>
</reference>
<dbReference type="RefSeq" id="WP_378984886.1">
    <property type="nucleotide sequence ID" value="NZ_JBHRVD010000001.1"/>
</dbReference>
<dbReference type="Pfam" id="PF04586">
    <property type="entry name" value="Peptidase_S78"/>
    <property type="match status" value="1"/>
</dbReference>
<keyword evidence="2 6" id="KW-0645">Protease</keyword>
<evidence type="ECO:0000313" key="7">
    <source>
        <dbReference type="Proteomes" id="UP001595648"/>
    </source>
</evidence>
<organism evidence="6 7">
    <name type="scientific">Mesorhizobium cantuariense</name>
    <dbReference type="NCBI Taxonomy" id="1300275"/>
    <lineage>
        <taxon>Bacteria</taxon>
        <taxon>Pseudomonadati</taxon>
        <taxon>Pseudomonadota</taxon>
        <taxon>Alphaproteobacteria</taxon>
        <taxon>Hyphomicrobiales</taxon>
        <taxon>Phyllobacteriaceae</taxon>
        <taxon>Mesorhizobium</taxon>
    </lineage>
</organism>
<dbReference type="NCBIfam" id="TIGR01543">
    <property type="entry name" value="proheadase_HK97"/>
    <property type="match status" value="1"/>
</dbReference>
<sequence>MTEIEKRGGSLGVETRAVDGKRTLVGYAIVYNSPTIIGDPEWGFEETMAPGFADEAIRGDVMALHSHDFGRVVGRTKSGTLRLTSDAKGVLAEIDVPDTSNGNDLWELVERGDISGMSFSFRATKQEWDDTVTPPRRRVLKAEVYEVSAVAFPAYADTTLAKRSLEAARAEVEQAKKDAEKRAADAAAAKRRVSEREAVQEMRIRGIQQGAT</sequence>